<dbReference type="Proteomes" id="UP000321578">
    <property type="component" value="Unassembled WGS sequence"/>
</dbReference>
<dbReference type="AlphaFoldDB" id="A0A5C6ZJT4"/>
<keyword evidence="11" id="KW-1185">Reference proteome</keyword>
<dbReference type="Pfam" id="PF12805">
    <property type="entry name" value="FUSC-like"/>
    <property type="match status" value="1"/>
</dbReference>
<dbReference type="PANTHER" id="PTHR30509:SF8">
    <property type="entry name" value="INNER MEMBRANE PROTEIN YCCS"/>
    <property type="match status" value="1"/>
</dbReference>
<dbReference type="Pfam" id="PF13515">
    <property type="entry name" value="FUSC_2"/>
    <property type="match status" value="1"/>
</dbReference>
<evidence type="ECO:0000256" key="7">
    <source>
        <dbReference type="SAM" id="Phobius"/>
    </source>
</evidence>
<dbReference type="OrthoDB" id="8670769at2"/>
<feature type="domain" description="Integral membrane bound transporter" evidence="9">
    <location>
        <begin position="411"/>
        <end position="532"/>
    </location>
</feature>
<dbReference type="GO" id="GO:0005886">
    <property type="term" value="C:plasma membrane"/>
    <property type="evidence" value="ECO:0007669"/>
    <property type="project" value="UniProtKB-SubCell"/>
</dbReference>
<feature type="transmembrane region" description="Helical" evidence="7">
    <location>
        <begin position="520"/>
        <end position="541"/>
    </location>
</feature>
<feature type="transmembrane region" description="Helical" evidence="7">
    <location>
        <begin position="490"/>
        <end position="508"/>
    </location>
</feature>
<evidence type="ECO:0000256" key="2">
    <source>
        <dbReference type="ARBA" id="ARBA00022475"/>
    </source>
</evidence>
<feature type="domain" description="Integral membrane protein YccS N-terminal" evidence="8">
    <location>
        <begin position="71"/>
        <end position="339"/>
    </location>
</feature>
<evidence type="ECO:0000256" key="6">
    <source>
        <dbReference type="ARBA" id="ARBA00043993"/>
    </source>
</evidence>
<evidence type="ECO:0000313" key="11">
    <source>
        <dbReference type="Proteomes" id="UP000321578"/>
    </source>
</evidence>
<dbReference type="EMBL" id="VORO01000004">
    <property type="protein sequence ID" value="TXD90079.1"/>
    <property type="molecule type" value="Genomic_DNA"/>
</dbReference>
<comment type="subcellular location">
    <subcellularLocation>
        <location evidence="1">Cell membrane</location>
        <topology evidence="1">Multi-pass membrane protein</topology>
    </subcellularLocation>
</comment>
<dbReference type="InterPro" id="IPR049453">
    <property type="entry name" value="Memb_transporter_dom"/>
</dbReference>
<evidence type="ECO:0000259" key="8">
    <source>
        <dbReference type="Pfam" id="PF12805"/>
    </source>
</evidence>
<dbReference type="RefSeq" id="WP_147085472.1">
    <property type="nucleotide sequence ID" value="NZ_VORM01000004.1"/>
</dbReference>
<keyword evidence="5 7" id="KW-0472">Membrane</keyword>
<evidence type="ECO:0000256" key="5">
    <source>
        <dbReference type="ARBA" id="ARBA00023136"/>
    </source>
</evidence>
<comment type="caution">
    <text evidence="10">The sequence shown here is derived from an EMBL/GenBank/DDBJ whole genome shotgun (WGS) entry which is preliminary data.</text>
</comment>
<feature type="transmembrane region" description="Helical" evidence="7">
    <location>
        <begin position="452"/>
        <end position="470"/>
    </location>
</feature>
<gene>
    <name evidence="10" type="ORF">ESY86_04825</name>
</gene>
<evidence type="ECO:0000256" key="4">
    <source>
        <dbReference type="ARBA" id="ARBA00022989"/>
    </source>
</evidence>
<evidence type="ECO:0000256" key="1">
    <source>
        <dbReference type="ARBA" id="ARBA00004651"/>
    </source>
</evidence>
<evidence type="ECO:0000256" key="3">
    <source>
        <dbReference type="ARBA" id="ARBA00022692"/>
    </source>
</evidence>
<dbReference type="PANTHER" id="PTHR30509">
    <property type="entry name" value="P-HYDROXYBENZOIC ACID EFFLUX PUMP SUBUNIT-RELATED"/>
    <property type="match status" value="1"/>
</dbReference>
<keyword evidence="2" id="KW-1003">Cell membrane</keyword>
<feature type="transmembrane region" description="Helical" evidence="7">
    <location>
        <begin position="92"/>
        <end position="110"/>
    </location>
</feature>
<feature type="transmembrane region" description="Helical" evidence="7">
    <location>
        <begin position="140"/>
        <end position="161"/>
    </location>
</feature>
<evidence type="ECO:0000259" key="9">
    <source>
        <dbReference type="Pfam" id="PF13515"/>
    </source>
</evidence>
<feature type="transmembrane region" description="Helical" evidence="7">
    <location>
        <begin position="21"/>
        <end position="37"/>
    </location>
</feature>
<proteinExistence type="inferred from homology"/>
<name>A0A5C6ZJT4_9FLAO</name>
<accession>A0A5C6ZJT4</accession>
<comment type="similarity">
    <text evidence="6">Belongs to the YccS/YhfK family.</text>
</comment>
<organism evidence="10 11">
    <name type="scientific">Subsaximicrobium wynnwilliamsii</name>
    <dbReference type="NCBI Taxonomy" id="291179"/>
    <lineage>
        <taxon>Bacteria</taxon>
        <taxon>Pseudomonadati</taxon>
        <taxon>Bacteroidota</taxon>
        <taxon>Flavobacteriia</taxon>
        <taxon>Flavobacteriales</taxon>
        <taxon>Flavobacteriaceae</taxon>
        <taxon>Subsaximicrobium</taxon>
    </lineage>
</organism>
<feature type="transmembrane region" description="Helical" evidence="7">
    <location>
        <begin position="68"/>
        <end position="86"/>
    </location>
</feature>
<evidence type="ECO:0000313" key="10">
    <source>
        <dbReference type="EMBL" id="TXD90079.1"/>
    </source>
</evidence>
<keyword evidence="4 7" id="KW-1133">Transmembrane helix</keyword>
<sequence length="738" mass="84247">MLKNAFKELVNFFKSTNFSKAILIGIAISVPIVLGLSFDRFEIGLAVCFGAFWCSPSDVHGSLKHKTIGILYSAALVMLVSFIAGYLHLLSYFLIVVLGLLTFGIAYISVYGFRASLISFSGLLALVLSFAHQVQELEIYEYSLLIGLGGLWYLLLSVIWYHLNPRAQTEEVLAEIFERTANFLVIRGKLIGPQENRKDLLTELLTLQNELIEKHATMRDILMATRINSGKSNYEGKQLLIFVQLVELLETAIANPVNYVKMDALLTKHPEYIKKFQSLIFELAIQLTEISRHKKNPKKLPEHTNIVSLFLEAETQIKHYKKELNPSDYDGYLMMRNLLAYQEQQFERIKRIKWLLSDPDLSTTEFITRDSLRRFIVSQDYDPKLLLRNFSFKSTIFKHCLRLAATMMIGYGIGKYFDFQNPYWILLTIIVIMRPSYGLTKTRSKDRILGTLIGGAIATGLVFVVQNPYVYGVLGISSLVIAFSMLQKNYKASATFITLSVIFIYAIIRPDVLNVIQYRIIDTLIGATLSFLAMLWLWPAWGFMDIGDNIKNSLKANREFFKNISEFYKQKGQIPTAFKVSRKEAFVQTSNLSAAFQRMAQEPESKQKSLNQYYELVVLNHNFLSSLASLSTYLQHHKTTEASAEFSEVAEVILNNLDTILKNLDLNKEPRELSSEVPATPTFDSSIEIASERIKKEAFANLPHLQQHQEAHLIWEQMNWLLTMSDKLLRLSAGLDLE</sequence>
<dbReference type="InterPro" id="IPR032692">
    <property type="entry name" value="YccS_N"/>
</dbReference>
<keyword evidence="3 7" id="KW-0812">Transmembrane</keyword>
<reference evidence="10 11" key="1">
    <citation type="submission" date="2019-08" db="EMBL/GenBank/DDBJ databases">
        <title>Genomes of Subsaximicrobium wynnwilliamsii strains.</title>
        <authorList>
            <person name="Bowman J.P."/>
        </authorList>
    </citation>
    <scope>NUCLEOTIDE SEQUENCE [LARGE SCALE GENOMIC DNA]</scope>
    <source>
        <strain evidence="10 11">2-80-2</strain>
    </source>
</reference>
<protein>
    <submittedName>
        <fullName evidence="10">Uncharacterized protein</fullName>
    </submittedName>
</protein>